<dbReference type="Proteomes" id="UP000054771">
    <property type="component" value="Unassembled WGS sequence"/>
</dbReference>
<dbReference type="InterPro" id="IPR017972">
    <property type="entry name" value="Cyt_P450_CS"/>
</dbReference>
<evidence type="ECO:0000256" key="9">
    <source>
        <dbReference type="RuleBase" id="RU000461"/>
    </source>
</evidence>
<accession>A0A0U5CAZ8</accession>
<comment type="similarity">
    <text evidence="2 9">Belongs to the cytochrome P450 family.</text>
</comment>
<keyword evidence="4 8" id="KW-0479">Metal-binding</keyword>
<keyword evidence="7 9" id="KW-0503">Monooxygenase</keyword>
<sequence length="514" mass="56488">MEVTVTTFLFASLIFLTLRSIYRLWYHPLSHIPGPPLAAITHLYEAYHDIVRGGLYVWEIEKMHDKYGPVVRFNPREVHIRDPYYFNTIYCASSLGKRNKDTGFPGVHSVRNSLLTTLTHQKHRQRRALLETVMAPPSVKIWEPTIREHIAILMKRFSEAPSGIVDLNAAFAALTADTVGRFLTGESLGALNAPGFKNDMHEGSKSGAAGIHVLRLFPAVAGVLSCIPLSVLRFLGLPLGQWLEFLAVCGESARKALKESKETTNAKGQETETKNAPAKRSFYAALIAGSTSDEEQTIARLQEEAMVFLLAGNHTTAGVMTLAAYHLALMPEITTTLRKELATLPVPANQASWKELQELPYLTGVVKEALRLSQGASLRSARISPDRDLVCNGIVLPAGTPLSQQTVFVNMDPEIFPNPQCFDPTRWGKPAPDGKGLDTYLASFGKGTRNCIGKSLASAIMFLTLAALVPEFDLTLAKGTKIDLMRWRDMGTPFPMDLNNQEVKVHVAQAPASS</sequence>
<evidence type="ECO:0000256" key="4">
    <source>
        <dbReference type="ARBA" id="ARBA00022723"/>
    </source>
</evidence>
<dbReference type="GO" id="GO:0004497">
    <property type="term" value="F:monooxygenase activity"/>
    <property type="evidence" value="ECO:0007669"/>
    <property type="project" value="UniProtKB-KW"/>
</dbReference>
<dbReference type="GO" id="GO:0044550">
    <property type="term" value="P:secondary metabolite biosynthetic process"/>
    <property type="evidence" value="ECO:0007669"/>
    <property type="project" value="UniProtKB-ARBA"/>
</dbReference>
<dbReference type="OrthoDB" id="3945418at2759"/>
<dbReference type="PROSITE" id="PS00086">
    <property type="entry name" value="CYTOCHROME_P450"/>
    <property type="match status" value="1"/>
</dbReference>
<dbReference type="InterPro" id="IPR002403">
    <property type="entry name" value="Cyt_P450_E_grp-IV"/>
</dbReference>
<dbReference type="InterPro" id="IPR050121">
    <property type="entry name" value="Cytochrome_P450_monoxygenase"/>
</dbReference>
<dbReference type="PANTHER" id="PTHR24305">
    <property type="entry name" value="CYTOCHROME P450"/>
    <property type="match status" value="1"/>
</dbReference>
<dbReference type="InterPro" id="IPR001128">
    <property type="entry name" value="Cyt_P450"/>
</dbReference>
<proteinExistence type="inferred from homology"/>
<evidence type="ECO:0000256" key="5">
    <source>
        <dbReference type="ARBA" id="ARBA00023002"/>
    </source>
</evidence>
<evidence type="ECO:0000256" key="6">
    <source>
        <dbReference type="ARBA" id="ARBA00023004"/>
    </source>
</evidence>
<dbReference type="GO" id="GO:0020037">
    <property type="term" value="F:heme binding"/>
    <property type="evidence" value="ECO:0007669"/>
    <property type="project" value="InterPro"/>
</dbReference>
<dbReference type="GO" id="GO:0016705">
    <property type="term" value="F:oxidoreductase activity, acting on paired donors, with incorporation or reduction of molecular oxygen"/>
    <property type="evidence" value="ECO:0007669"/>
    <property type="project" value="InterPro"/>
</dbReference>
<evidence type="ECO:0000256" key="7">
    <source>
        <dbReference type="ARBA" id="ARBA00023033"/>
    </source>
</evidence>
<dbReference type="PRINTS" id="PR00465">
    <property type="entry name" value="EP450IV"/>
</dbReference>
<dbReference type="STRING" id="454130.A0A0U5CAZ8"/>
<evidence type="ECO:0000256" key="1">
    <source>
        <dbReference type="ARBA" id="ARBA00001971"/>
    </source>
</evidence>
<keyword evidence="6 8" id="KW-0408">Iron</keyword>
<evidence type="ECO:0000256" key="2">
    <source>
        <dbReference type="ARBA" id="ARBA00010617"/>
    </source>
</evidence>
<keyword evidence="3 8" id="KW-0349">Heme</keyword>
<dbReference type="PRINTS" id="PR00385">
    <property type="entry name" value="P450"/>
</dbReference>
<protein>
    <recommendedName>
        <fullName evidence="12">Cytochrome P450</fullName>
    </recommendedName>
</protein>
<evidence type="ECO:0000313" key="11">
    <source>
        <dbReference type="Proteomes" id="UP000054771"/>
    </source>
</evidence>
<dbReference type="GO" id="GO:0005506">
    <property type="term" value="F:iron ion binding"/>
    <property type="evidence" value="ECO:0007669"/>
    <property type="project" value="InterPro"/>
</dbReference>
<dbReference type="PANTHER" id="PTHR24305:SF157">
    <property type="entry name" value="N-ACETYLTRYPTOPHAN 6-HYDROXYLASE IVOC-RELATED"/>
    <property type="match status" value="1"/>
</dbReference>
<comment type="cofactor">
    <cofactor evidence="1 8">
        <name>heme</name>
        <dbReference type="ChEBI" id="CHEBI:30413"/>
    </cofactor>
</comment>
<dbReference type="Pfam" id="PF00067">
    <property type="entry name" value="p450"/>
    <property type="match status" value="1"/>
</dbReference>
<evidence type="ECO:0008006" key="12">
    <source>
        <dbReference type="Google" id="ProtNLM"/>
    </source>
</evidence>
<keyword evidence="11" id="KW-1185">Reference proteome</keyword>
<organism evidence="10 11">
    <name type="scientific">Aspergillus calidoustus</name>
    <dbReference type="NCBI Taxonomy" id="454130"/>
    <lineage>
        <taxon>Eukaryota</taxon>
        <taxon>Fungi</taxon>
        <taxon>Dikarya</taxon>
        <taxon>Ascomycota</taxon>
        <taxon>Pezizomycotina</taxon>
        <taxon>Eurotiomycetes</taxon>
        <taxon>Eurotiomycetidae</taxon>
        <taxon>Eurotiales</taxon>
        <taxon>Aspergillaceae</taxon>
        <taxon>Aspergillus</taxon>
        <taxon>Aspergillus subgen. Nidulantes</taxon>
    </lineage>
</organism>
<dbReference type="AlphaFoldDB" id="A0A0U5CAZ8"/>
<evidence type="ECO:0000256" key="8">
    <source>
        <dbReference type="PIRSR" id="PIRSR602403-1"/>
    </source>
</evidence>
<keyword evidence="5 9" id="KW-0560">Oxidoreductase</keyword>
<feature type="binding site" description="axial binding residue" evidence="8">
    <location>
        <position position="451"/>
    </location>
    <ligand>
        <name>heme</name>
        <dbReference type="ChEBI" id="CHEBI:30413"/>
    </ligand>
    <ligandPart>
        <name>Fe</name>
        <dbReference type="ChEBI" id="CHEBI:18248"/>
    </ligandPart>
</feature>
<name>A0A0U5CAZ8_ASPCI</name>
<dbReference type="EMBL" id="CDMC01000008">
    <property type="protein sequence ID" value="CEL06490.1"/>
    <property type="molecule type" value="Genomic_DNA"/>
</dbReference>
<dbReference type="SUPFAM" id="SSF48264">
    <property type="entry name" value="Cytochrome P450"/>
    <property type="match status" value="1"/>
</dbReference>
<dbReference type="InterPro" id="IPR036396">
    <property type="entry name" value="Cyt_P450_sf"/>
</dbReference>
<dbReference type="CDD" id="cd11062">
    <property type="entry name" value="CYP58-like"/>
    <property type="match status" value="1"/>
</dbReference>
<evidence type="ECO:0000313" key="10">
    <source>
        <dbReference type="EMBL" id="CEL06490.1"/>
    </source>
</evidence>
<reference evidence="11" key="1">
    <citation type="journal article" date="2016" name="Genome Announc.">
        <title>Draft genome sequences of fungus Aspergillus calidoustus.</title>
        <authorList>
            <person name="Horn F."/>
            <person name="Linde J."/>
            <person name="Mattern D.J."/>
            <person name="Walther G."/>
            <person name="Guthke R."/>
            <person name="Scherlach K."/>
            <person name="Martin K."/>
            <person name="Brakhage A.A."/>
            <person name="Petzke L."/>
            <person name="Valiante V."/>
        </authorList>
    </citation>
    <scope>NUCLEOTIDE SEQUENCE [LARGE SCALE GENOMIC DNA]</scope>
    <source>
        <strain evidence="11">SF006504</strain>
    </source>
</reference>
<evidence type="ECO:0000256" key="3">
    <source>
        <dbReference type="ARBA" id="ARBA00022617"/>
    </source>
</evidence>
<dbReference type="OMA" id="IREHIAI"/>
<gene>
    <name evidence="10" type="ORF">ASPCAL09667</name>
</gene>
<dbReference type="Gene3D" id="1.10.630.10">
    <property type="entry name" value="Cytochrome P450"/>
    <property type="match status" value="1"/>
</dbReference>